<dbReference type="AlphaFoldDB" id="A0A553RHA0"/>
<name>A0A553RHA0_9TELE</name>
<sequence>MPPESEKQDDDDDEEENEGGGEHGEEEGLSLPCQPPTRLTSVDVTPRFLSRIVQSSISLNKKSMTGKANQKPRRAISLHKTSGV</sequence>
<proteinExistence type="predicted"/>
<reference evidence="2 3" key="1">
    <citation type="journal article" date="2019" name="Sci. Data">
        <title>Hybrid genome assembly and annotation of Danionella translucida.</title>
        <authorList>
            <person name="Kadobianskyi M."/>
            <person name="Schulze L."/>
            <person name="Schuelke M."/>
            <person name="Judkewitz B."/>
        </authorList>
    </citation>
    <scope>NUCLEOTIDE SEQUENCE [LARGE SCALE GENOMIC DNA]</scope>
    <source>
        <strain evidence="2 3">Bolton</strain>
    </source>
</reference>
<dbReference type="EMBL" id="SRMA01024073">
    <property type="protein sequence ID" value="TRZ01559.1"/>
    <property type="molecule type" value="Genomic_DNA"/>
</dbReference>
<organism evidence="2 3">
    <name type="scientific">Danionella cerebrum</name>
    <dbReference type="NCBI Taxonomy" id="2873325"/>
    <lineage>
        <taxon>Eukaryota</taxon>
        <taxon>Metazoa</taxon>
        <taxon>Chordata</taxon>
        <taxon>Craniata</taxon>
        <taxon>Vertebrata</taxon>
        <taxon>Euteleostomi</taxon>
        <taxon>Actinopterygii</taxon>
        <taxon>Neopterygii</taxon>
        <taxon>Teleostei</taxon>
        <taxon>Ostariophysi</taxon>
        <taxon>Cypriniformes</taxon>
        <taxon>Danionidae</taxon>
        <taxon>Danioninae</taxon>
        <taxon>Danionella</taxon>
    </lineage>
</organism>
<evidence type="ECO:0000256" key="1">
    <source>
        <dbReference type="SAM" id="MobiDB-lite"/>
    </source>
</evidence>
<accession>A0A553RHA0</accession>
<comment type="caution">
    <text evidence="2">The sequence shown here is derived from an EMBL/GenBank/DDBJ whole genome shotgun (WGS) entry which is preliminary data.</text>
</comment>
<dbReference type="EMBL" id="SRMA01024073">
    <property type="protein sequence ID" value="TRZ01563.1"/>
    <property type="molecule type" value="Genomic_DNA"/>
</dbReference>
<gene>
    <name evidence="2" type="ORF">DNTS_030603</name>
</gene>
<evidence type="ECO:0000313" key="3">
    <source>
        <dbReference type="Proteomes" id="UP000316079"/>
    </source>
</evidence>
<feature type="compositionally biased region" description="Acidic residues" evidence="1">
    <location>
        <begin position="7"/>
        <end position="28"/>
    </location>
</feature>
<feature type="region of interest" description="Disordered" evidence="1">
    <location>
        <begin position="1"/>
        <end position="84"/>
    </location>
</feature>
<dbReference type="EMBL" id="SRMA01024073">
    <property type="protein sequence ID" value="TRZ01564.1"/>
    <property type="molecule type" value="Genomic_DNA"/>
</dbReference>
<reference evidence="2" key="2">
    <citation type="submission" date="2019-04" db="EMBL/GenBank/DDBJ databases">
        <authorList>
            <person name="Kadobianskyi M."/>
            <person name="Schulze L."/>
            <person name="Schuelke M."/>
            <person name="Judkewitz B."/>
        </authorList>
    </citation>
    <scope>NUCLEOTIDE SEQUENCE</scope>
    <source>
        <strain evidence="2">Bolton</strain>
        <tissue evidence="2">Whole-body</tissue>
    </source>
</reference>
<keyword evidence="3" id="KW-1185">Reference proteome</keyword>
<evidence type="ECO:0000313" key="2">
    <source>
        <dbReference type="EMBL" id="TRZ01563.1"/>
    </source>
</evidence>
<dbReference type="OrthoDB" id="8874750at2759"/>
<protein>
    <submittedName>
        <fullName evidence="2">Uncharacterized protein</fullName>
    </submittedName>
</protein>
<dbReference type="EMBL" id="SRMA01024073">
    <property type="protein sequence ID" value="TRZ01562.1"/>
    <property type="molecule type" value="Genomic_DNA"/>
</dbReference>
<feature type="compositionally biased region" description="Polar residues" evidence="1">
    <location>
        <begin position="52"/>
        <end position="68"/>
    </location>
</feature>
<dbReference type="Proteomes" id="UP000316079">
    <property type="component" value="Unassembled WGS sequence"/>
</dbReference>